<accession>A0A444HAV6</accession>
<dbReference type="Proteomes" id="UP000287527">
    <property type="component" value="Unassembled WGS sequence"/>
</dbReference>
<organism evidence="1 2">
    <name type="scientific">Flavobacterium cerinum</name>
    <dbReference type="NCBI Taxonomy" id="2502784"/>
    <lineage>
        <taxon>Bacteria</taxon>
        <taxon>Pseudomonadati</taxon>
        <taxon>Bacteroidota</taxon>
        <taxon>Flavobacteriia</taxon>
        <taxon>Flavobacteriales</taxon>
        <taxon>Flavobacteriaceae</taxon>
        <taxon>Flavobacterium</taxon>
    </lineage>
</organism>
<proteinExistence type="predicted"/>
<evidence type="ECO:0000313" key="2">
    <source>
        <dbReference type="Proteomes" id="UP000287527"/>
    </source>
</evidence>
<reference evidence="1 2" key="1">
    <citation type="submission" date="2019-01" db="EMBL/GenBank/DDBJ databases">
        <title>Flavobacterium sp. nov.,isolated from freshwater.</title>
        <authorList>
            <person name="Zhang R."/>
            <person name="Du Z.-J."/>
        </authorList>
    </citation>
    <scope>NUCLEOTIDE SEQUENCE [LARGE SCALE GENOMIC DNA]</scope>
    <source>
        <strain evidence="1 2">1E403</strain>
    </source>
</reference>
<dbReference type="EMBL" id="SBII01000005">
    <property type="protein sequence ID" value="RWX00467.1"/>
    <property type="molecule type" value="Genomic_DNA"/>
</dbReference>
<dbReference type="OrthoDB" id="1373320at2"/>
<protein>
    <submittedName>
        <fullName evidence="1">Uncharacterized protein</fullName>
    </submittedName>
</protein>
<gene>
    <name evidence="1" type="ORF">EPI11_09335</name>
</gene>
<dbReference type="AlphaFoldDB" id="A0A444HAV6"/>
<keyword evidence="2" id="KW-1185">Reference proteome</keyword>
<sequence>MKYLLVIFLLFNSIIIVSQSKEISFDSKLLVGKLKNGKPKLLITKKDFINTVNKELYKHDPIIDNVEVIQKYTLGSKKIKYFYVEFSSSKRKDLHIVRWLCNYNGELYFDKSNNPDIYTYIDLFIICEGNEKCRPRLFYMGEDDLGWSCREFIGCVTEEEALINKCTQGNAAF</sequence>
<dbReference type="RefSeq" id="WP_128389696.1">
    <property type="nucleotide sequence ID" value="NZ_SBII01000005.1"/>
</dbReference>
<evidence type="ECO:0000313" key="1">
    <source>
        <dbReference type="EMBL" id="RWX00467.1"/>
    </source>
</evidence>
<comment type="caution">
    <text evidence="1">The sequence shown here is derived from an EMBL/GenBank/DDBJ whole genome shotgun (WGS) entry which is preliminary data.</text>
</comment>
<name>A0A444HAV6_9FLAO</name>